<dbReference type="PANTHER" id="PTHR35487:SF1">
    <property type="entry name" value="DUF3824 DOMAIN-CONTAINING PROTEIN"/>
    <property type="match status" value="1"/>
</dbReference>
<feature type="region of interest" description="Disordered" evidence="1">
    <location>
        <begin position="122"/>
        <end position="142"/>
    </location>
</feature>
<feature type="region of interest" description="Disordered" evidence="1">
    <location>
        <begin position="1"/>
        <end position="75"/>
    </location>
</feature>
<feature type="domain" description="DUF3824" evidence="2">
    <location>
        <begin position="493"/>
        <end position="614"/>
    </location>
</feature>
<gene>
    <name evidence="3" type="ORF">F503_02089</name>
</gene>
<name>S3CWZ7_OPHP1</name>
<feature type="compositionally biased region" description="Basic and acidic residues" evidence="1">
    <location>
        <begin position="519"/>
        <end position="538"/>
    </location>
</feature>
<feature type="region of interest" description="Disordered" evidence="1">
    <location>
        <begin position="154"/>
        <end position="183"/>
    </location>
</feature>
<feature type="compositionally biased region" description="Polar residues" evidence="1">
    <location>
        <begin position="600"/>
        <end position="613"/>
    </location>
</feature>
<feature type="region of interest" description="Disordered" evidence="1">
    <location>
        <begin position="519"/>
        <end position="582"/>
    </location>
</feature>
<accession>S3CWZ7</accession>
<evidence type="ECO:0000313" key="4">
    <source>
        <dbReference type="Proteomes" id="UP000016923"/>
    </source>
</evidence>
<proteinExistence type="predicted"/>
<feature type="compositionally biased region" description="Low complexity" evidence="1">
    <location>
        <begin position="670"/>
        <end position="683"/>
    </location>
</feature>
<dbReference type="eggNOG" id="ENOG502QW3V">
    <property type="taxonomic scope" value="Eukaryota"/>
</dbReference>
<feature type="compositionally biased region" description="Basic and acidic residues" evidence="1">
    <location>
        <begin position="1194"/>
        <end position="1211"/>
    </location>
</feature>
<feature type="domain" description="DUF3824" evidence="2">
    <location>
        <begin position="661"/>
        <end position="717"/>
    </location>
</feature>
<feature type="compositionally biased region" description="Basic residues" evidence="1">
    <location>
        <begin position="721"/>
        <end position="731"/>
    </location>
</feature>
<dbReference type="OMA" id="DRFDSQG"/>
<dbReference type="HOGENOM" id="CLU_005167_0_0_1"/>
<feature type="compositionally biased region" description="Basic residues" evidence="1">
    <location>
        <begin position="625"/>
        <end position="634"/>
    </location>
</feature>
<feature type="compositionally biased region" description="Basic and acidic residues" evidence="1">
    <location>
        <begin position="1057"/>
        <end position="1072"/>
    </location>
</feature>
<dbReference type="InterPro" id="IPR024436">
    <property type="entry name" value="DUF3824"/>
</dbReference>
<feature type="region of interest" description="Disordered" evidence="1">
    <location>
        <begin position="599"/>
        <end position="1082"/>
    </location>
</feature>
<feature type="compositionally biased region" description="Basic and acidic residues" evidence="1">
    <location>
        <begin position="684"/>
        <end position="720"/>
    </location>
</feature>
<organism evidence="3 4">
    <name type="scientific">Ophiostoma piceae (strain UAMH 11346)</name>
    <name type="common">Sap stain fungus</name>
    <dbReference type="NCBI Taxonomy" id="1262450"/>
    <lineage>
        <taxon>Eukaryota</taxon>
        <taxon>Fungi</taxon>
        <taxon>Dikarya</taxon>
        <taxon>Ascomycota</taxon>
        <taxon>Pezizomycotina</taxon>
        <taxon>Sordariomycetes</taxon>
        <taxon>Sordariomycetidae</taxon>
        <taxon>Ophiostomatales</taxon>
        <taxon>Ophiostomataceae</taxon>
        <taxon>Ophiostoma</taxon>
    </lineage>
</organism>
<dbReference type="AlphaFoldDB" id="S3CWZ7"/>
<feature type="domain" description="DUF3824" evidence="2">
    <location>
        <begin position="457"/>
        <end position="490"/>
    </location>
</feature>
<sequence>MTSYYESFSRERERDRDRDIVYSEDDDDRYKKTTVRRYKVGPERDHVERIDRTERTTIERESSPHRDPRRSSNNVLEVVDRREYVPDRPRSAFEVSEISRRSERERDYYGSNHTGRVVYEKTQELERDRPRDRDTYTRLQRRGDDQIVVESFSEDRRDDGHGGEVERWHRETEYYEPSPAPQPIVIRNRMPEQKIILQEAPAPAPVIMPQAQPGVIVIREKDRDRHHDDKKGKERHQDEYYYERRERREVGPYRSDKHEEEVAIERFDRRDDRPHGHRHRHRHHRYASDGDYSDGDDYYVKKTTITRHEESPSHHRKHLVEGALAGAGVGALVGSRRNGQTGELPENRGRKVIAGAALGALGTEVLRRAHSAYNERFGDGADEFDDRRSRSRSAGRHSKLKTGLGLAAAALAVAGAAKYMQSGRIDREERNRGRSLHRYSSDEDGGRYYSRSASRPKKSRSRSVAKVAAGTAAVAGIVHHFRSKSRQRDGKARSHSRIRTGAEIAAAGLAGAAAKKIYDKHQDKKEVERDRELNRELDYSDEYEDDRGHHSARHSTRSLSRSQSRSRSAHPRAPYPPSTADADELGLVEYGSQPLYADPANSNAATYNRSSYDSAADAVDQDDRHRRHRRHRSRRGAESDADVDESYTDVDGNNQNTKRTRSQSRLRNLAAGGAAAAAAAIGIKKYEDKKKRDDSKRREEERSRDDGSVYNDDYDHERHQSHDRHRRRDKHHDRDDAHGYNGGYYDHDDSRPPSPPHVSGGAYYPPAPPMGSTDELMQHPNSNISDGYMSYNPHDQTNYPPPPGPPPSHQGSAVDRLYGEFAPGTAPGVPSPHAGGAAGDVYLNAAGPLTPKADPAYGIPPPQAPPASYPQQPISQDHPRSADIPNPNIQPHPQASHGDDHVSAALPLTRTTAASAVTSLPPSSGLSKESINASSISDDSQDSAPKNVGFAPLSPQSSRTMLRHHVETGQAPPGMSEKVAGKLPMALLSPDTEHDDSRALILSSHRRHSDRKTRDHRDGDADVEDIPARFDSHGRPLSGSGAGSSRSSRNRSSHTSRRGDFEYKSPKHDDGWQVRGQWGIAGTDGTDVERVATGIESAIDGFGSGSSKLPGIFGIIGGVIGGLSALNNGRQIEYGTDDDRKKDKKEKEKETQHHYASSDDDRKRKRRNTYDTAKGAEGRSRRRDRRQRSSSARRFTDGYFFDHDGYDGQEARKRRRSWAS</sequence>
<evidence type="ECO:0000313" key="3">
    <source>
        <dbReference type="EMBL" id="EPE05350.1"/>
    </source>
</evidence>
<feature type="compositionally biased region" description="Low complexity" evidence="1">
    <location>
        <begin position="1035"/>
        <end position="1047"/>
    </location>
</feature>
<feature type="region of interest" description="Disordered" evidence="1">
    <location>
        <begin position="1128"/>
        <end position="1220"/>
    </location>
</feature>
<feature type="region of interest" description="Disordered" evidence="1">
    <location>
        <begin position="377"/>
        <end position="400"/>
    </location>
</feature>
<feature type="compositionally biased region" description="Basic residues" evidence="1">
    <location>
        <begin position="454"/>
        <end position="463"/>
    </location>
</feature>
<dbReference type="OrthoDB" id="3561737at2759"/>
<dbReference type="Proteomes" id="UP000016923">
    <property type="component" value="Unassembled WGS sequence"/>
</dbReference>
<feature type="compositionally biased region" description="Low complexity" evidence="1">
    <location>
        <begin position="557"/>
        <end position="566"/>
    </location>
</feature>
<feature type="compositionally biased region" description="Basic and acidic residues" evidence="1">
    <location>
        <begin position="154"/>
        <end position="173"/>
    </location>
</feature>
<feature type="compositionally biased region" description="Pro residues" evidence="1">
    <location>
        <begin position="799"/>
        <end position="808"/>
    </location>
</feature>
<feature type="region of interest" description="Disordered" evidence="1">
    <location>
        <begin position="479"/>
        <end position="499"/>
    </location>
</feature>
<feature type="compositionally biased region" description="Basic and acidic residues" evidence="1">
    <location>
        <begin position="1137"/>
        <end position="1162"/>
    </location>
</feature>
<feature type="compositionally biased region" description="Basic and acidic residues" evidence="1">
    <location>
        <begin position="1012"/>
        <end position="1034"/>
    </location>
</feature>
<feature type="compositionally biased region" description="Basic and acidic residues" evidence="1">
    <location>
        <begin position="8"/>
        <end position="21"/>
    </location>
</feature>
<dbReference type="PANTHER" id="PTHR35487">
    <property type="entry name" value="DUF3824 DOMAIN-CONTAINING PROTEIN"/>
    <property type="match status" value="1"/>
</dbReference>
<reference evidence="3 4" key="1">
    <citation type="journal article" date="2013" name="BMC Genomics">
        <title>The genome and transcriptome of the pine saprophyte Ophiostoma piceae, and a comparison with the bark beetle-associated pine pathogen Grosmannia clavigera.</title>
        <authorList>
            <person name="Haridas S."/>
            <person name="Wang Y."/>
            <person name="Lim L."/>
            <person name="Massoumi Alamouti S."/>
            <person name="Jackman S."/>
            <person name="Docking R."/>
            <person name="Robertson G."/>
            <person name="Birol I."/>
            <person name="Bohlmann J."/>
            <person name="Breuil C."/>
        </authorList>
    </citation>
    <scope>NUCLEOTIDE SEQUENCE [LARGE SCALE GENOMIC DNA]</scope>
    <source>
        <strain evidence="3 4">UAMH 11346</strain>
    </source>
</reference>
<feature type="region of interest" description="Disordered" evidence="1">
    <location>
        <begin position="421"/>
        <end position="464"/>
    </location>
</feature>
<dbReference type="STRING" id="1262450.S3CWZ7"/>
<evidence type="ECO:0000256" key="1">
    <source>
        <dbReference type="SAM" id="MobiDB-lite"/>
    </source>
</evidence>
<feature type="compositionally biased region" description="Low complexity" evidence="1">
    <location>
        <begin position="930"/>
        <end position="944"/>
    </location>
</feature>
<feature type="compositionally biased region" description="Basic and acidic residues" evidence="1">
    <location>
        <begin position="40"/>
        <end position="70"/>
    </location>
</feature>
<feature type="compositionally biased region" description="Basic residues" evidence="1">
    <location>
        <begin position="389"/>
        <end position="400"/>
    </location>
</feature>
<protein>
    <recommendedName>
        <fullName evidence="2">DUF3824 domain-containing protein</fullName>
    </recommendedName>
</protein>
<feature type="compositionally biased region" description="Pro residues" evidence="1">
    <location>
        <begin position="858"/>
        <end position="868"/>
    </location>
</feature>
<feature type="compositionally biased region" description="Acidic residues" evidence="1">
    <location>
        <begin position="639"/>
        <end position="648"/>
    </location>
</feature>
<evidence type="ECO:0000259" key="2">
    <source>
        <dbReference type="Pfam" id="PF12868"/>
    </source>
</evidence>
<dbReference type="Pfam" id="PF12868">
    <property type="entry name" value="DUF3824"/>
    <property type="match status" value="3"/>
</dbReference>
<dbReference type="EMBL" id="KE148156">
    <property type="protein sequence ID" value="EPE05350.1"/>
    <property type="molecule type" value="Genomic_DNA"/>
</dbReference>
<feature type="region of interest" description="Disordered" evidence="1">
    <location>
        <begin position="219"/>
        <end position="243"/>
    </location>
</feature>
<dbReference type="VEuPathDB" id="FungiDB:F503_02089"/>
<feature type="compositionally biased region" description="Polar residues" evidence="1">
    <location>
        <begin position="909"/>
        <end position="929"/>
    </location>
</feature>
<keyword evidence="4" id="KW-1185">Reference proteome</keyword>